<evidence type="ECO:0000313" key="2">
    <source>
        <dbReference type="Proteomes" id="UP000504640"/>
    </source>
</evidence>
<dbReference type="InterPro" id="IPR058847">
    <property type="entry name" value="Plectin_PPL"/>
</dbReference>
<dbReference type="AlphaFoldDB" id="A0A6J3JK03"/>
<evidence type="ECO:0000313" key="3">
    <source>
        <dbReference type="RefSeq" id="XP_032155286.1"/>
    </source>
</evidence>
<protein>
    <submittedName>
        <fullName evidence="3">Periplakin-like</fullName>
    </submittedName>
</protein>
<dbReference type="Pfam" id="PF26346">
    <property type="entry name" value="Plectin_PPL"/>
    <property type="match status" value="1"/>
</dbReference>
<organism evidence="2 3">
    <name type="scientific">Sapajus apella</name>
    <name type="common">Brown-capped capuchin</name>
    <name type="synonym">Cebus apella</name>
    <dbReference type="NCBI Taxonomy" id="9515"/>
    <lineage>
        <taxon>Eukaryota</taxon>
        <taxon>Metazoa</taxon>
        <taxon>Chordata</taxon>
        <taxon>Craniata</taxon>
        <taxon>Vertebrata</taxon>
        <taxon>Euteleostomi</taxon>
        <taxon>Mammalia</taxon>
        <taxon>Eutheria</taxon>
        <taxon>Euarchontoglires</taxon>
        <taxon>Primates</taxon>
        <taxon>Haplorrhini</taxon>
        <taxon>Platyrrhini</taxon>
        <taxon>Cebidae</taxon>
        <taxon>Cebinae</taxon>
        <taxon>Sapajus</taxon>
    </lineage>
</organism>
<sequence>MEKELQRLGEGIVVKTRLTERCDLEVYQLKQEIQALKDTKPQAQTKEVVQEILQFQEDPQIKEELESLRARLSEEQKR</sequence>
<evidence type="ECO:0000259" key="1">
    <source>
        <dbReference type="Pfam" id="PF26346"/>
    </source>
</evidence>
<keyword evidence="2" id="KW-1185">Reference proteome</keyword>
<reference evidence="3" key="1">
    <citation type="submission" date="2025-08" db="UniProtKB">
        <authorList>
            <consortium name="RefSeq"/>
        </authorList>
    </citation>
    <scope>IDENTIFICATION</scope>
    <source>
        <tissue evidence="3">Blood</tissue>
    </source>
</reference>
<dbReference type="GeneID" id="116565689"/>
<proteinExistence type="predicted"/>
<gene>
    <name evidence="3" type="primary">LOC116565689</name>
</gene>
<dbReference type="RefSeq" id="XP_032155286.1">
    <property type="nucleotide sequence ID" value="XM_032299395.1"/>
</dbReference>
<accession>A0A6J3JK03</accession>
<name>A0A6J3JK03_SAPAP</name>
<dbReference type="Proteomes" id="UP000504640">
    <property type="component" value="Unplaced"/>
</dbReference>
<feature type="domain" description="Periplakin-like plectin repeat" evidence="1">
    <location>
        <begin position="2"/>
        <end position="77"/>
    </location>
</feature>